<sequence length="117" mass="13268">MEMTCRKKNFERNYLSLKKKIIIRANSVAVGVCCSAKMNTEEELVLFNKVFPNTPLLGLNADGEIGWNCFMSSQESTGAQKLDNGESKAKKPRQFQKVQHQWSTILVFITWGAIQPK</sequence>
<comment type="caution">
    <text evidence="1">The sequence shown here is derived from an EMBL/GenBank/DDBJ whole genome shotgun (WGS) entry which is preliminary data.</text>
</comment>
<dbReference type="AlphaFoldDB" id="A0AAV8WR86"/>
<dbReference type="Proteomes" id="UP001162156">
    <property type="component" value="Unassembled WGS sequence"/>
</dbReference>
<proteinExistence type="predicted"/>
<protein>
    <submittedName>
        <fullName evidence="1">Uncharacterized protein</fullName>
    </submittedName>
</protein>
<gene>
    <name evidence="1" type="ORF">NQ314_018068</name>
</gene>
<keyword evidence="2" id="KW-1185">Reference proteome</keyword>
<organism evidence="1 2">
    <name type="scientific">Rhamnusium bicolor</name>
    <dbReference type="NCBI Taxonomy" id="1586634"/>
    <lineage>
        <taxon>Eukaryota</taxon>
        <taxon>Metazoa</taxon>
        <taxon>Ecdysozoa</taxon>
        <taxon>Arthropoda</taxon>
        <taxon>Hexapoda</taxon>
        <taxon>Insecta</taxon>
        <taxon>Pterygota</taxon>
        <taxon>Neoptera</taxon>
        <taxon>Endopterygota</taxon>
        <taxon>Coleoptera</taxon>
        <taxon>Polyphaga</taxon>
        <taxon>Cucujiformia</taxon>
        <taxon>Chrysomeloidea</taxon>
        <taxon>Cerambycidae</taxon>
        <taxon>Lepturinae</taxon>
        <taxon>Rhagiini</taxon>
        <taxon>Rhamnusium</taxon>
    </lineage>
</organism>
<dbReference type="EMBL" id="JANEYF010005084">
    <property type="protein sequence ID" value="KAJ8929275.1"/>
    <property type="molecule type" value="Genomic_DNA"/>
</dbReference>
<name>A0AAV8WR86_9CUCU</name>
<evidence type="ECO:0000313" key="1">
    <source>
        <dbReference type="EMBL" id="KAJ8929275.1"/>
    </source>
</evidence>
<reference evidence="1" key="1">
    <citation type="journal article" date="2023" name="Insect Mol. Biol.">
        <title>Genome sequencing provides insights into the evolution of gene families encoding plant cell wall-degrading enzymes in longhorned beetles.</title>
        <authorList>
            <person name="Shin N.R."/>
            <person name="Okamura Y."/>
            <person name="Kirsch R."/>
            <person name="Pauchet Y."/>
        </authorList>
    </citation>
    <scope>NUCLEOTIDE SEQUENCE</scope>
    <source>
        <strain evidence="1">RBIC_L_NR</strain>
    </source>
</reference>
<evidence type="ECO:0000313" key="2">
    <source>
        <dbReference type="Proteomes" id="UP001162156"/>
    </source>
</evidence>
<accession>A0AAV8WR86</accession>